<comment type="caution">
    <text evidence="7">The sequence shown here is derived from an EMBL/GenBank/DDBJ whole genome shotgun (WGS) entry which is preliminary data.</text>
</comment>
<proteinExistence type="predicted"/>
<dbReference type="SUPFAM" id="SSF103473">
    <property type="entry name" value="MFS general substrate transporter"/>
    <property type="match status" value="1"/>
</dbReference>
<evidence type="ECO:0000256" key="4">
    <source>
        <dbReference type="ARBA" id="ARBA00023136"/>
    </source>
</evidence>
<dbReference type="AlphaFoldDB" id="A0A9Q0S505"/>
<keyword evidence="2 5" id="KW-0812">Transmembrane</keyword>
<dbReference type="InterPro" id="IPR036259">
    <property type="entry name" value="MFS_trans_sf"/>
</dbReference>
<dbReference type="PANTHER" id="PTHR48021:SF33">
    <property type="entry name" value="AT22075P-RELATED"/>
    <property type="match status" value="1"/>
</dbReference>
<evidence type="ECO:0000259" key="6">
    <source>
        <dbReference type="PROSITE" id="PS50850"/>
    </source>
</evidence>
<feature type="domain" description="Major facilitator superfamily (MFS) profile" evidence="6">
    <location>
        <begin position="1"/>
        <end position="126"/>
    </location>
</feature>
<dbReference type="GO" id="GO:0022857">
    <property type="term" value="F:transmembrane transporter activity"/>
    <property type="evidence" value="ECO:0007669"/>
    <property type="project" value="InterPro"/>
</dbReference>
<dbReference type="InterPro" id="IPR050549">
    <property type="entry name" value="MFS_Trehalose_Transporter"/>
</dbReference>
<sequence length="139" mass="15235">VLFSISSGGAAIGLSSLSTYTYLKAQGFPLQDFSWIPIASFSFCLFIASWGVLTLPFLVIAELMPEKIRGLGSSFCMGLLWIFGFLTIKYLPLMTKTFEMHGCFAIFACCSFVGCLFSVFVLPETKGKSYEQISKMLGG</sequence>
<reference evidence="7" key="1">
    <citation type="submission" date="2022-07" db="EMBL/GenBank/DDBJ databases">
        <authorList>
            <person name="Trinca V."/>
            <person name="Uliana J.V.C."/>
            <person name="Torres T.T."/>
            <person name="Ward R.J."/>
            <person name="Monesi N."/>
        </authorList>
    </citation>
    <scope>NUCLEOTIDE SEQUENCE</scope>
    <source>
        <strain evidence="7">HSMRA1968</strain>
        <tissue evidence="7">Whole embryos</tissue>
    </source>
</reference>
<dbReference type="InterPro" id="IPR005828">
    <property type="entry name" value="MFS_sugar_transport-like"/>
</dbReference>
<evidence type="ECO:0000256" key="5">
    <source>
        <dbReference type="SAM" id="Phobius"/>
    </source>
</evidence>
<name>A0A9Q0S505_9DIPT</name>
<dbReference type="Pfam" id="PF00083">
    <property type="entry name" value="Sugar_tr"/>
    <property type="match status" value="1"/>
</dbReference>
<dbReference type="Proteomes" id="UP001151699">
    <property type="component" value="Chromosome A"/>
</dbReference>
<accession>A0A9Q0S505</accession>
<dbReference type="Gene3D" id="1.20.1250.20">
    <property type="entry name" value="MFS general substrate transporter like domains"/>
    <property type="match status" value="1"/>
</dbReference>
<evidence type="ECO:0000256" key="2">
    <source>
        <dbReference type="ARBA" id="ARBA00022692"/>
    </source>
</evidence>
<gene>
    <name evidence="7" type="primary">Tret1_14</name>
    <name evidence="7" type="ORF">Bhyg_00890</name>
</gene>
<dbReference type="InterPro" id="IPR020846">
    <property type="entry name" value="MFS_dom"/>
</dbReference>
<feature type="transmembrane region" description="Helical" evidence="5">
    <location>
        <begin position="104"/>
        <end position="122"/>
    </location>
</feature>
<feature type="transmembrane region" description="Helical" evidence="5">
    <location>
        <begin position="35"/>
        <end position="59"/>
    </location>
</feature>
<keyword evidence="4 5" id="KW-0472">Membrane</keyword>
<dbReference type="OrthoDB" id="6612291at2759"/>
<keyword evidence="3 5" id="KW-1133">Transmembrane helix</keyword>
<evidence type="ECO:0000313" key="8">
    <source>
        <dbReference type="Proteomes" id="UP001151699"/>
    </source>
</evidence>
<evidence type="ECO:0000256" key="3">
    <source>
        <dbReference type="ARBA" id="ARBA00022989"/>
    </source>
</evidence>
<dbReference type="PROSITE" id="PS50850">
    <property type="entry name" value="MFS"/>
    <property type="match status" value="1"/>
</dbReference>
<feature type="non-terminal residue" evidence="7">
    <location>
        <position position="1"/>
    </location>
</feature>
<comment type="subcellular location">
    <subcellularLocation>
        <location evidence="1">Membrane</location>
        <topology evidence="1">Multi-pass membrane protein</topology>
    </subcellularLocation>
</comment>
<feature type="transmembrane region" description="Helical" evidence="5">
    <location>
        <begin position="71"/>
        <end position="92"/>
    </location>
</feature>
<evidence type="ECO:0000313" key="7">
    <source>
        <dbReference type="EMBL" id="KAJ6645682.1"/>
    </source>
</evidence>
<dbReference type="GO" id="GO:0016020">
    <property type="term" value="C:membrane"/>
    <property type="evidence" value="ECO:0007669"/>
    <property type="project" value="UniProtKB-SubCell"/>
</dbReference>
<protein>
    <submittedName>
        <fullName evidence="7">Facilitated trehalose transporter Tret1</fullName>
    </submittedName>
</protein>
<organism evidence="7 8">
    <name type="scientific">Pseudolycoriella hygida</name>
    <dbReference type="NCBI Taxonomy" id="35572"/>
    <lineage>
        <taxon>Eukaryota</taxon>
        <taxon>Metazoa</taxon>
        <taxon>Ecdysozoa</taxon>
        <taxon>Arthropoda</taxon>
        <taxon>Hexapoda</taxon>
        <taxon>Insecta</taxon>
        <taxon>Pterygota</taxon>
        <taxon>Neoptera</taxon>
        <taxon>Endopterygota</taxon>
        <taxon>Diptera</taxon>
        <taxon>Nematocera</taxon>
        <taxon>Sciaroidea</taxon>
        <taxon>Sciaridae</taxon>
        <taxon>Pseudolycoriella</taxon>
    </lineage>
</organism>
<dbReference type="PANTHER" id="PTHR48021">
    <property type="match status" value="1"/>
</dbReference>
<keyword evidence="8" id="KW-1185">Reference proteome</keyword>
<evidence type="ECO:0000256" key="1">
    <source>
        <dbReference type="ARBA" id="ARBA00004141"/>
    </source>
</evidence>
<dbReference type="EMBL" id="WJQU01000001">
    <property type="protein sequence ID" value="KAJ6645682.1"/>
    <property type="molecule type" value="Genomic_DNA"/>
</dbReference>